<dbReference type="AlphaFoldDB" id="A0A1X7L811"/>
<feature type="domain" description="Glucose-methanol-choline oxidoreductase N-terminal" evidence="8">
    <location>
        <begin position="128"/>
        <end position="151"/>
    </location>
</feature>
<dbReference type="PANTHER" id="PTHR11552">
    <property type="entry name" value="GLUCOSE-METHANOL-CHOLINE GMC OXIDOREDUCTASE"/>
    <property type="match status" value="1"/>
</dbReference>
<dbReference type="SUPFAM" id="SSF51905">
    <property type="entry name" value="FAD/NAD(P)-binding domain"/>
    <property type="match status" value="1"/>
</dbReference>
<dbReference type="GO" id="GO:0019285">
    <property type="term" value="P:glycine betaine biosynthetic process from choline"/>
    <property type="evidence" value="ECO:0007669"/>
    <property type="project" value="TreeGrafter"/>
</dbReference>
<dbReference type="PIRSF" id="PIRSF000137">
    <property type="entry name" value="Alcohol_oxidase"/>
    <property type="match status" value="1"/>
</dbReference>
<dbReference type="Pfam" id="PF05199">
    <property type="entry name" value="GMC_oxred_C"/>
    <property type="match status" value="1"/>
</dbReference>
<keyword evidence="7" id="KW-1133">Transmembrane helix</keyword>
<dbReference type="OrthoDB" id="9785276at2"/>
<keyword evidence="7" id="KW-0812">Transmembrane</keyword>
<dbReference type="SUPFAM" id="SSF54373">
    <property type="entry name" value="FAD-linked reductases, C-terminal domain"/>
    <property type="match status" value="1"/>
</dbReference>
<sequence length="548" mass="57612">MKMSRREVLITGAAVAVAAFGTVTGTAAAVGVEKQSGSTEAGRSPKLARHFDILIVGGGSAGAVLAARLSADSRRRVLLLEAGPNFAPNDYPQVLKDANIVAGSPAYDWHYHTDDAARLGHDIPVPRGRVVGGSSAVNAAVAIRARQADFARWTQRGIEGWSWEDVLAAYKAMENTPSGDDAWHGRNGPFPIRQRAAAENTPSMRAFVDGAETLGLKHVADFNGADQHGAGPYTLNVVDGVRINTGMAYLTAAVRARPNLTIRGGAEVDRVVFEGKRAVGVRLIDGSVLSAGEVILASGAFGSPAILMRSGIGPASHLSELGIATIADLPVGNRLQDHPFFYNVYALKREANAMQPAAGALVWTRSQSAAPGDLDLQISGTHLIDPKVSPTGGAIVLACAVTLPKSLGQLRLSSRDPRAAPDIRYNFFAEQNDLDRLVEAVQLSRQIGRSAPFLDVVDHEMAPGNAVSDVKALRANIVSNVAAYLHPTSTVPMGADTDPTAVVDAWGKVRGVDALRVVDASIIPDIPSAPTNVTTIMVAERIAARISV</sequence>
<evidence type="ECO:0000256" key="7">
    <source>
        <dbReference type="SAM" id="Phobius"/>
    </source>
</evidence>
<feature type="binding site" evidence="5">
    <location>
        <begin position="138"/>
        <end position="141"/>
    </location>
    <ligand>
        <name>FAD</name>
        <dbReference type="ChEBI" id="CHEBI:57692"/>
    </ligand>
</feature>
<keyword evidence="4 5" id="KW-0274">FAD</keyword>
<dbReference type="STRING" id="1515439.SAMN06265784_105140"/>
<dbReference type="GO" id="GO:0050660">
    <property type="term" value="F:flavin adenine dinucleotide binding"/>
    <property type="evidence" value="ECO:0007669"/>
    <property type="project" value="InterPro"/>
</dbReference>
<dbReference type="GO" id="GO:0008812">
    <property type="term" value="F:choline dehydrogenase activity"/>
    <property type="evidence" value="ECO:0007669"/>
    <property type="project" value="TreeGrafter"/>
</dbReference>
<keyword evidence="11" id="KW-1185">Reference proteome</keyword>
<dbReference type="InterPro" id="IPR012132">
    <property type="entry name" value="GMC_OxRdtase"/>
</dbReference>
<feature type="binding site" evidence="5">
    <location>
        <position position="130"/>
    </location>
    <ligand>
        <name>FAD</name>
        <dbReference type="ChEBI" id="CHEBI:57692"/>
    </ligand>
</feature>
<dbReference type="InterPro" id="IPR000172">
    <property type="entry name" value="GMC_OxRdtase_N"/>
</dbReference>
<dbReference type="GO" id="GO:0016020">
    <property type="term" value="C:membrane"/>
    <property type="evidence" value="ECO:0007669"/>
    <property type="project" value="TreeGrafter"/>
</dbReference>
<feature type="binding site" evidence="5">
    <location>
        <position position="484"/>
    </location>
    <ligand>
        <name>substrate</name>
    </ligand>
</feature>
<dbReference type="PROSITE" id="PS00624">
    <property type="entry name" value="GMC_OXRED_2"/>
    <property type="match status" value="1"/>
</dbReference>
<dbReference type="RefSeq" id="WP_085485072.1">
    <property type="nucleotide sequence ID" value="NZ_FXAT01000005.1"/>
</dbReference>
<evidence type="ECO:0000259" key="9">
    <source>
        <dbReference type="PROSITE" id="PS00624"/>
    </source>
</evidence>
<evidence type="ECO:0000256" key="2">
    <source>
        <dbReference type="ARBA" id="ARBA00010790"/>
    </source>
</evidence>
<dbReference type="PROSITE" id="PS00623">
    <property type="entry name" value="GMC_OXRED_1"/>
    <property type="match status" value="1"/>
</dbReference>
<feature type="binding site" evidence="5">
    <location>
        <position position="268"/>
    </location>
    <ligand>
        <name>FAD</name>
        <dbReference type="ChEBI" id="CHEBI:57692"/>
    </ligand>
</feature>
<dbReference type="InterPro" id="IPR006311">
    <property type="entry name" value="TAT_signal"/>
</dbReference>
<evidence type="ECO:0000259" key="8">
    <source>
        <dbReference type="PROSITE" id="PS00623"/>
    </source>
</evidence>
<feature type="domain" description="Glucose-methanol-choline oxidoreductase N-terminal" evidence="9">
    <location>
        <begin position="299"/>
        <end position="313"/>
    </location>
</feature>
<gene>
    <name evidence="10" type="ORF">SAMN06265784_105140</name>
</gene>
<dbReference type="EMBL" id="FXAT01000005">
    <property type="protein sequence ID" value="SMG49553.1"/>
    <property type="molecule type" value="Genomic_DNA"/>
</dbReference>
<comment type="similarity">
    <text evidence="2 6">Belongs to the GMC oxidoreductase family.</text>
</comment>
<protein>
    <submittedName>
        <fullName evidence="10">Choline dehydrogenase</fullName>
    </submittedName>
</protein>
<evidence type="ECO:0000256" key="4">
    <source>
        <dbReference type="ARBA" id="ARBA00022827"/>
    </source>
</evidence>
<evidence type="ECO:0000313" key="11">
    <source>
        <dbReference type="Proteomes" id="UP000193228"/>
    </source>
</evidence>
<dbReference type="Proteomes" id="UP000193228">
    <property type="component" value="Unassembled WGS sequence"/>
</dbReference>
<dbReference type="Gene3D" id="3.30.410.40">
    <property type="match status" value="1"/>
</dbReference>
<keyword evidence="7" id="KW-0472">Membrane</keyword>
<name>A0A1X7L811_9BURK</name>
<comment type="cofactor">
    <cofactor evidence="1 5">
        <name>FAD</name>
        <dbReference type="ChEBI" id="CHEBI:57692"/>
    </cofactor>
</comment>
<reference evidence="11" key="1">
    <citation type="submission" date="2017-04" db="EMBL/GenBank/DDBJ databases">
        <authorList>
            <person name="Varghese N."/>
            <person name="Submissions S."/>
        </authorList>
    </citation>
    <scope>NUCLEOTIDE SEQUENCE [LARGE SCALE GENOMIC DNA]</scope>
    <source>
        <strain evidence="11">LMG 29540</strain>
    </source>
</reference>
<accession>A0A1X7L811</accession>
<feature type="transmembrane region" description="Helical" evidence="7">
    <location>
        <begin position="53"/>
        <end position="71"/>
    </location>
</feature>
<proteinExistence type="inferred from homology"/>
<dbReference type="Gene3D" id="3.50.50.60">
    <property type="entry name" value="FAD/NAD(P)-binding domain"/>
    <property type="match status" value="1"/>
</dbReference>
<dbReference type="PANTHER" id="PTHR11552:SF147">
    <property type="entry name" value="CHOLINE DEHYDROGENASE, MITOCHONDRIAL"/>
    <property type="match status" value="1"/>
</dbReference>
<evidence type="ECO:0000256" key="1">
    <source>
        <dbReference type="ARBA" id="ARBA00001974"/>
    </source>
</evidence>
<dbReference type="InterPro" id="IPR036188">
    <property type="entry name" value="FAD/NAD-bd_sf"/>
</dbReference>
<dbReference type="Pfam" id="PF00732">
    <property type="entry name" value="GMC_oxred_N"/>
    <property type="match status" value="1"/>
</dbReference>
<organism evidence="10 11">
    <name type="scientific">Paraburkholderia susongensis</name>
    <dbReference type="NCBI Taxonomy" id="1515439"/>
    <lineage>
        <taxon>Bacteria</taxon>
        <taxon>Pseudomonadati</taxon>
        <taxon>Pseudomonadota</taxon>
        <taxon>Betaproteobacteria</taxon>
        <taxon>Burkholderiales</taxon>
        <taxon>Burkholderiaceae</taxon>
        <taxon>Paraburkholderia</taxon>
    </lineage>
</organism>
<evidence type="ECO:0000256" key="3">
    <source>
        <dbReference type="ARBA" id="ARBA00022630"/>
    </source>
</evidence>
<evidence type="ECO:0000256" key="6">
    <source>
        <dbReference type="RuleBase" id="RU003968"/>
    </source>
</evidence>
<evidence type="ECO:0000313" key="10">
    <source>
        <dbReference type="EMBL" id="SMG49553.1"/>
    </source>
</evidence>
<dbReference type="PROSITE" id="PS51318">
    <property type="entry name" value="TAT"/>
    <property type="match status" value="1"/>
</dbReference>
<evidence type="ECO:0000256" key="5">
    <source>
        <dbReference type="PIRSR" id="PIRSR000137-2"/>
    </source>
</evidence>
<dbReference type="InterPro" id="IPR007867">
    <property type="entry name" value="GMC_OxRtase_C"/>
</dbReference>
<keyword evidence="3 6" id="KW-0285">Flavoprotein</keyword>